<keyword evidence="2" id="KW-1185">Reference proteome</keyword>
<gene>
    <name evidence="1" type="ORF">QM481_22780</name>
</gene>
<proteinExistence type="predicted"/>
<dbReference type="EMBL" id="JASHIE010000020">
    <property type="protein sequence ID" value="MDI9877384.1"/>
    <property type="molecule type" value="Genomic_DNA"/>
</dbReference>
<evidence type="ECO:0000313" key="1">
    <source>
        <dbReference type="EMBL" id="MDI9877384.1"/>
    </source>
</evidence>
<protein>
    <recommendedName>
        <fullName evidence="3">Lipoprotein</fullName>
    </recommendedName>
</protein>
<name>A0ABT6Z8D5_9BACT</name>
<evidence type="ECO:0000313" key="2">
    <source>
        <dbReference type="Proteomes" id="UP001225761"/>
    </source>
</evidence>
<dbReference type="Proteomes" id="UP001225761">
    <property type="component" value="Unassembled WGS sequence"/>
</dbReference>
<dbReference type="RefSeq" id="WP_283383482.1">
    <property type="nucleotide sequence ID" value="NZ_JASHIE010000020.1"/>
</dbReference>
<sequence length="238" mass="28372">MKIKTIILVSLTMLSCTNSGKFEQSETIDIYGDTVVRLPIDSNMKLDTSTIAKWLIDNYLLGRKLHVDLAKTLKDMSIFKIRVKGEVATSVRRDYTFITIRNKNSYLLPVEFNQFININDKMMFGGIYNYREFDYYFIYEIIGEKLKRTFDSRKVKTGVKIGYYRDDECVEYYPKRLVFDNEKKTSIFFRGIVKNFCRKGQDRMIQQKQPLTKEEISIRIDYNGEFWVYNDSSKYKFW</sequence>
<comment type="caution">
    <text evidence="1">The sequence shown here is derived from an EMBL/GenBank/DDBJ whole genome shotgun (WGS) entry which is preliminary data.</text>
</comment>
<evidence type="ECO:0008006" key="3">
    <source>
        <dbReference type="Google" id="ProtNLM"/>
    </source>
</evidence>
<accession>A0ABT6Z8D5</accession>
<reference evidence="1 2" key="1">
    <citation type="submission" date="2023-05" db="EMBL/GenBank/DDBJ databases">
        <title>Novel species of genus Flectobacillus isolated from stream in China.</title>
        <authorList>
            <person name="Lu H."/>
        </authorList>
    </citation>
    <scope>NUCLEOTIDE SEQUENCE [LARGE SCALE GENOMIC DNA]</scope>
    <source>
        <strain evidence="1 2">LFS242W</strain>
    </source>
</reference>
<organism evidence="1 2">
    <name type="scientific">Flectobacillus rivi</name>
    <dbReference type="NCBI Taxonomy" id="2984209"/>
    <lineage>
        <taxon>Bacteria</taxon>
        <taxon>Pseudomonadati</taxon>
        <taxon>Bacteroidota</taxon>
        <taxon>Cytophagia</taxon>
        <taxon>Cytophagales</taxon>
        <taxon>Flectobacillaceae</taxon>
        <taxon>Flectobacillus</taxon>
    </lineage>
</organism>
<dbReference type="PROSITE" id="PS51257">
    <property type="entry name" value="PROKAR_LIPOPROTEIN"/>
    <property type="match status" value="1"/>
</dbReference>